<reference evidence="6" key="2">
    <citation type="submission" date="2012-08" db="EMBL/GenBank/DDBJ databases">
        <title>Genome sequence of Kazachstania naganishii.</title>
        <authorList>
            <person name="Gordon J.L."/>
            <person name="Armisen D."/>
            <person name="Proux-Wera E."/>
            <person name="OhEigeartaigh S.S."/>
            <person name="Byrne K.P."/>
            <person name="Wolfe K.H."/>
        </authorList>
    </citation>
    <scope>NUCLEOTIDE SEQUENCE [LARGE SCALE GENOMIC DNA]</scope>
    <source>
        <strain evidence="6">ATCC MYA-139 / BCRC 22969 / CBS 8797 / CCRC 22969 / KCTC 17520 / NBRC 10181 / NCYC 3082</strain>
    </source>
</reference>
<dbReference type="InterPro" id="IPR027417">
    <property type="entry name" value="P-loop_NTPase"/>
</dbReference>
<protein>
    <recommendedName>
        <fullName evidence="4">Kinesin motor domain-containing protein</fullName>
    </recommendedName>
</protein>
<dbReference type="RefSeq" id="XP_022467351.1">
    <property type="nucleotide sequence ID" value="XM_022611124.1"/>
</dbReference>
<dbReference type="Proteomes" id="UP000006310">
    <property type="component" value="Chromosome 13"/>
</dbReference>
<feature type="binding site" evidence="1">
    <location>
        <begin position="83"/>
        <end position="90"/>
    </location>
    <ligand>
        <name>ATP</name>
        <dbReference type="ChEBI" id="CHEBI:30616"/>
    </ligand>
</feature>
<dbReference type="KEGG" id="kng:KNAG_0M02540"/>
<keyword evidence="1" id="KW-0067">ATP-binding</keyword>
<dbReference type="GO" id="GO:0007018">
    <property type="term" value="P:microtubule-based movement"/>
    <property type="evidence" value="ECO:0007669"/>
    <property type="project" value="InterPro"/>
</dbReference>
<dbReference type="HOGENOM" id="CLU_521812_0_0_1"/>
<gene>
    <name evidence="5" type="primary">KNAG0M02540</name>
    <name evidence="5" type="ordered locus">KNAG_0M02540</name>
</gene>
<dbReference type="GO" id="GO:0005524">
    <property type="term" value="F:ATP binding"/>
    <property type="evidence" value="ECO:0007669"/>
    <property type="project" value="UniProtKB-UniRule"/>
</dbReference>
<dbReference type="GO" id="GO:0015630">
    <property type="term" value="C:microtubule cytoskeleton"/>
    <property type="evidence" value="ECO:0007669"/>
    <property type="project" value="TreeGrafter"/>
</dbReference>
<dbReference type="InterPro" id="IPR001752">
    <property type="entry name" value="Kinesin_motor_dom"/>
</dbReference>
<dbReference type="SMART" id="SM00129">
    <property type="entry name" value="KISc"/>
    <property type="match status" value="1"/>
</dbReference>
<keyword evidence="2" id="KW-0175">Coiled coil</keyword>
<organism evidence="5 6">
    <name type="scientific">Huiozyma naganishii (strain ATCC MYA-139 / BCRC 22969 / CBS 8797 / KCTC 17520 / NBRC 10181 / NCYC 3082 / Yp74L-3)</name>
    <name type="common">Yeast</name>
    <name type="synonym">Kazachstania naganishii</name>
    <dbReference type="NCBI Taxonomy" id="1071383"/>
    <lineage>
        <taxon>Eukaryota</taxon>
        <taxon>Fungi</taxon>
        <taxon>Dikarya</taxon>
        <taxon>Ascomycota</taxon>
        <taxon>Saccharomycotina</taxon>
        <taxon>Saccharomycetes</taxon>
        <taxon>Saccharomycetales</taxon>
        <taxon>Saccharomycetaceae</taxon>
        <taxon>Huiozyma</taxon>
    </lineage>
</organism>
<evidence type="ECO:0000256" key="1">
    <source>
        <dbReference type="PROSITE-ProRule" id="PRU00283"/>
    </source>
</evidence>
<dbReference type="OMA" id="CHEDSFR"/>
<keyword evidence="6" id="KW-1185">Reference proteome</keyword>
<dbReference type="Pfam" id="PF00225">
    <property type="entry name" value="Kinesin"/>
    <property type="match status" value="1"/>
</dbReference>
<dbReference type="Gene3D" id="3.40.850.10">
    <property type="entry name" value="Kinesin motor domain"/>
    <property type="match status" value="1"/>
</dbReference>
<dbReference type="InterPro" id="IPR036961">
    <property type="entry name" value="Kinesin_motor_dom_sf"/>
</dbReference>
<dbReference type="PANTHER" id="PTHR47972:SF28">
    <property type="entry name" value="KINESIN-LIKE PROTEIN KLP-3"/>
    <property type="match status" value="1"/>
</dbReference>
<dbReference type="GO" id="GO:0008017">
    <property type="term" value="F:microtubule binding"/>
    <property type="evidence" value="ECO:0007669"/>
    <property type="project" value="InterPro"/>
</dbReference>
<dbReference type="PROSITE" id="PS50067">
    <property type="entry name" value="KINESIN_MOTOR_2"/>
    <property type="match status" value="1"/>
</dbReference>
<feature type="compositionally biased region" description="Polar residues" evidence="3">
    <location>
        <begin position="507"/>
        <end position="522"/>
    </location>
</feature>
<accession>J7S4B3</accession>
<dbReference type="eggNOG" id="KOG0240">
    <property type="taxonomic scope" value="Eukaryota"/>
</dbReference>
<dbReference type="PANTHER" id="PTHR47972">
    <property type="entry name" value="KINESIN-LIKE PROTEIN KLP-3"/>
    <property type="match status" value="1"/>
</dbReference>
<evidence type="ECO:0000313" key="6">
    <source>
        <dbReference type="Proteomes" id="UP000006310"/>
    </source>
</evidence>
<evidence type="ECO:0000313" key="5">
    <source>
        <dbReference type="EMBL" id="CCK73107.1"/>
    </source>
</evidence>
<comment type="similarity">
    <text evidence="1">Belongs to the TRAFAC class myosin-kinesin ATPase superfamily. Kinesin family.</text>
</comment>
<reference evidence="5 6" key="1">
    <citation type="journal article" date="2011" name="Proc. Natl. Acad. Sci. U.S.A.">
        <title>Evolutionary erosion of yeast sex chromosomes by mating-type switching accidents.</title>
        <authorList>
            <person name="Gordon J.L."/>
            <person name="Armisen D."/>
            <person name="Proux-Wera E."/>
            <person name="Oheigeartaigh S.S."/>
            <person name="Byrne K.P."/>
            <person name="Wolfe K.H."/>
        </authorList>
    </citation>
    <scope>NUCLEOTIDE SEQUENCE [LARGE SCALE GENOMIC DNA]</scope>
    <source>
        <strain evidence="6">ATCC MYA-139 / BCRC 22969 / CBS 8797 / CCRC 22969 / KCTC 17520 / NBRC 10181 / NCYC 3082</strain>
    </source>
</reference>
<dbReference type="InterPro" id="IPR027640">
    <property type="entry name" value="Kinesin-like_fam"/>
</dbReference>
<dbReference type="GO" id="GO:0003777">
    <property type="term" value="F:microtubule motor activity"/>
    <property type="evidence" value="ECO:0007669"/>
    <property type="project" value="InterPro"/>
</dbReference>
<feature type="coiled-coil region" evidence="2">
    <location>
        <begin position="417"/>
        <end position="451"/>
    </location>
</feature>
<evidence type="ECO:0000256" key="3">
    <source>
        <dbReference type="SAM" id="MobiDB-lite"/>
    </source>
</evidence>
<feature type="domain" description="Kinesin motor" evidence="4">
    <location>
        <begin position="1"/>
        <end position="173"/>
    </location>
</feature>
<dbReference type="GeneID" id="34528887"/>
<feature type="region of interest" description="Disordered" evidence="3">
    <location>
        <begin position="480"/>
        <end position="522"/>
    </location>
</feature>
<sequence length="522" mass="58512">MNVYLRLRPDSEGSALDISETSVTFRSHASVGGSHGVDPHERTFSLDKVFPPSASQADVTAVLLGPIVDNLAHGVNVQMASLGDSQTGKTHTMLGQQGVSQGLLQRILTKVFQLMNENEGVTVQYSLSAVELVNDKVYDLLNKRSPLGQNKNHLKGFKAVPLTTLAQALQYIRDTLCTNINGHISVKFNIRQINLARSTITESSLILTDTKGSQYKRDLQDFEKLLQGNSEPHSALMKLLYKPMFGNYTRFIVMHDSFLPVNQAQTLNTLKFSAHCTGFQPRIIVHSNVYPIDVQREYDLFKETSDIKNKNMRLQLDYATKCLEHEPSTKFDETDVKNLANENLSLTMKVETYLTELGEFNTVLNSLLNKIELHSSLRGQHNDKNKKKKEKLVSRSDMLTRKCQKTEQTGSELMEYINKKDVELQRLLTDNNNLKQNVHSIKDTYGEQQERIEHLENSISFSSSHISRFSVSSFATSINSAASNSTGSTNRTFATSNKSPGRKKSQDTTNAGGFNLQILKSK</sequence>
<name>J7S4B3_HUIN7</name>
<keyword evidence="1" id="KW-0547">Nucleotide-binding</keyword>
<evidence type="ECO:0000256" key="2">
    <source>
        <dbReference type="SAM" id="Coils"/>
    </source>
</evidence>
<feature type="compositionally biased region" description="Low complexity" evidence="3">
    <location>
        <begin position="480"/>
        <end position="490"/>
    </location>
</feature>
<dbReference type="SUPFAM" id="SSF52540">
    <property type="entry name" value="P-loop containing nucleoside triphosphate hydrolases"/>
    <property type="match status" value="1"/>
</dbReference>
<keyword evidence="1" id="KW-0505">Motor protein</keyword>
<proteinExistence type="inferred from homology"/>
<dbReference type="EMBL" id="HE978326">
    <property type="protein sequence ID" value="CCK73107.1"/>
    <property type="molecule type" value="Genomic_DNA"/>
</dbReference>
<evidence type="ECO:0000259" key="4">
    <source>
        <dbReference type="PROSITE" id="PS50067"/>
    </source>
</evidence>
<dbReference type="STRING" id="1071383.J7S4B3"/>
<dbReference type="AlphaFoldDB" id="J7S4B3"/>